<dbReference type="Pfam" id="PF16655">
    <property type="entry name" value="PhoD_N"/>
    <property type="match status" value="1"/>
</dbReference>
<dbReference type="InterPro" id="IPR032093">
    <property type="entry name" value="PhoD_N"/>
</dbReference>
<evidence type="ECO:0000313" key="5">
    <source>
        <dbReference type="Proteomes" id="UP001499863"/>
    </source>
</evidence>
<dbReference type="RefSeq" id="WP_344328848.1">
    <property type="nucleotide sequence ID" value="NZ_BAAAKJ010000057.1"/>
</dbReference>
<reference evidence="5" key="1">
    <citation type="journal article" date="2019" name="Int. J. Syst. Evol. Microbiol.">
        <title>The Global Catalogue of Microorganisms (GCM) 10K type strain sequencing project: providing services to taxonomists for standard genome sequencing and annotation.</title>
        <authorList>
            <consortium name="The Broad Institute Genomics Platform"/>
            <consortium name="The Broad Institute Genome Sequencing Center for Infectious Disease"/>
            <person name="Wu L."/>
            <person name="Ma J."/>
        </authorList>
    </citation>
    <scope>NUCLEOTIDE SEQUENCE [LARGE SCALE GENOMIC DNA]</scope>
    <source>
        <strain evidence="5">JCM 12393</strain>
    </source>
</reference>
<comment type="caution">
    <text evidence="4">The sequence shown here is derived from an EMBL/GenBank/DDBJ whole genome shotgun (WGS) entry which is preliminary data.</text>
</comment>
<dbReference type="InterPro" id="IPR038607">
    <property type="entry name" value="PhoD-like_sf"/>
</dbReference>
<dbReference type="SUPFAM" id="SSF56300">
    <property type="entry name" value="Metallo-dependent phosphatases"/>
    <property type="match status" value="1"/>
</dbReference>
<dbReference type="InterPro" id="IPR052900">
    <property type="entry name" value="Phospholipid_Metab_Enz"/>
</dbReference>
<evidence type="ECO:0000259" key="3">
    <source>
        <dbReference type="Pfam" id="PF16655"/>
    </source>
</evidence>
<dbReference type="InterPro" id="IPR029052">
    <property type="entry name" value="Metallo-depent_PP-like"/>
</dbReference>
<feature type="compositionally biased region" description="Pro residues" evidence="1">
    <location>
        <begin position="1"/>
        <end position="31"/>
    </location>
</feature>
<evidence type="ECO:0000259" key="2">
    <source>
        <dbReference type="Pfam" id="PF09423"/>
    </source>
</evidence>
<dbReference type="PANTHER" id="PTHR43606:SF2">
    <property type="entry name" value="ALKALINE PHOSPHATASE FAMILY PROTEIN (AFU_ORTHOLOGUE AFUA_5G03860)"/>
    <property type="match status" value="1"/>
</dbReference>
<dbReference type="PANTHER" id="PTHR43606">
    <property type="entry name" value="PHOSPHATASE, PUTATIVE (AFU_ORTHOLOGUE AFUA_6G08710)-RELATED"/>
    <property type="match status" value="1"/>
</dbReference>
<protein>
    <submittedName>
        <fullName evidence="4">Alkaline phosphatase D family protein</fullName>
    </submittedName>
</protein>
<name>A0ABP4ICE0_9ACTN</name>
<proteinExistence type="predicted"/>
<accession>A0ABP4ICE0</accession>
<dbReference type="Pfam" id="PF09423">
    <property type="entry name" value="PhoD"/>
    <property type="match status" value="1"/>
</dbReference>
<dbReference type="PROSITE" id="PS51318">
    <property type="entry name" value="TAT"/>
    <property type="match status" value="1"/>
</dbReference>
<dbReference type="Gene3D" id="2.60.40.380">
    <property type="entry name" value="Purple acid phosphatase-like, N-terminal"/>
    <property type="match status" value="1"/>
</dbReference>
<gene>
    <name evidence="4" type="ORF">GCM10009639_12210</name>
</gene>
<evidence type="ECO:0000313" key="4">
    <source>
        <dbReference type="EMBL" id="GAA1387304.1"/>
    </source>
</evidence>
<evidence type="ECO:0000256" key="1">
    <source>
        <dbReference type="SAM" id="MobiDB-lite"/>
    </source>
</evidence>
<dbReference type="EMBL" id="BAAAKJ010000057">
    <property type="protein sequence ID" value="GAA1387304.1"/>
    <property type="molecule type" value="Genomic_DNA"/>
</dbReference>
<dbReference type="CDD" id="cd07389">
    <property type="entry name" value="MPP_PhoD"/>
    <property type="match status" value="1"/>
</dbReference>
<feature type="domain" description="PhoD-like phosphatase metallophosphatase" evidence="2">
    <location>
        <begin position="181"/>
        <end position="534"/>
    </location>
</feature>
<dbReference type="Gene3D" id="3.60.21.70">
    <property type="entry name" value="PhoD-like phosphatase"/>
    <property type="match status" value="1"/>
</dbReference>
<sequence>MPPSPSPSSPPSPSPSSPADPTSPTPRPSGPRPRSAGLSRRGLLVGAAVAAAAQALDIRTAHAEPVRRDPFLLGVASGDPLPDAVVLWTRLVADPFDAASMGTRTVPVSWEVAADPAFRRVVRRGVTAAEAGRAHSVHVDVRGLRPGRDHWYRFRAGRHLSPAARTRTAPAVGAHPGRLRLGVVNCQDWQHGYWPAYTALAAEDLDAVVHLGDYIYETDPHSAHPDRLHTTPRTPGLDQLVTLADYRARHAQYKTDPALQAAHAAFPWIVTWDDHEVENNHAGLVDEVDDTGARHQDTAAMARERAAAYQAYYEHMPLRNPYRDGSPDYRLYRRFDFGDLLRLNVLDTRQYRTDQPGGHSQDFGPVADGLGNAAGSLTGAEQEEWLRRGLAGSRARWNVIAQQVMMSQIRFPDFLDPAHPLPPLANLDQWDGYDPARTRLLRFLRDTAVANPVVLAGDIHSSWFSDLRVDRDDLATAPVAVEFTATSVSSDFPAAFDAPLKALNPALNPHVRYFEGLRRGYLRLDVDRDRWLTDARTVDSVAVRESPVRTSASWAVAAGEPGLVPA</sequence>
<feature type="region of interest" description="Disordered" evidence="1">
    <location>
        <begin position="1"/>
        <end position="38"/>
    </location>
</feature>
<feature type="domain" description="Phospholipase D N-terminal" evidence="3">
    <location>
        <begin position="73"/>
        <end position="168"/>
    </location>
</feature>
<organism evidence="4 5">
    <name type="scientific">Kitasatospora putterlickiae</name>
    <dbReference type="NCBI Taxonomy" id="221725"/>
    <lineage>
        <taxon>Bacteria</taxon>
        <taxon>Bacillati</taxon>
        <taxon>Actinomycetota</taxon>
        <taxon>Actinomycetes</taxon>
        <taxon>Kitasatosporales</taxon>
        <taxon>Streptomycetaceae</taxon>
        <taxon>Kitasatospora</taxon>
    </lineage>
</organism>
<dbReference type="InterPro" id="IPR018946">
    <property type="entry name" value="PhoD-like_MPP"/>
</dbReference>
<keyword evidence="5" id="KW-1185">Reference proteome</keyword>
<dbReference type="InterPro" id="IPR006311">
    <property type="entry name" value="TAT_signal"/>
</dbReference>
<dbReference type="Proteomes" id="UP001499863">
    <property type="component" value="Unassembled WGS sequence"/>
</dbReference>